<sequence length="319" mass="32793">MGALPASEESNNSKHRCEGAGRNVSAMACSCRPNADGAPHAYSSVTGARNDGELAASGGDAPGDGAPRPDPRAGPSRARPVRDGERRAQKPPSGTCTRLRTAGCRACRTARGRGQGRPGTPERPHREDEHGRFHGCASSRRTEAAVDRGGTGDLRFGLLASHRLAIARVRPSDCASPGGARARLPADALGGTWWDRSWTAVAGAASPYRPVMAAATARRARAAEAGGARPDLLAGRSDPRAGHHAGRGSEASRHGARPSFPDLARDGRGLPARGLTRTRAAPVPSTAPHGAGGRCGTRSAPAAPGPWCGPCPRSAGARW</sequence>
<evidence type="ECO:0000313" key="3">
    <source>
        <dbReference type="Proteomes" id="UP000182375"/>
    </source>
</evidence>
<proteinExistence type="predicted"/>
<protein>
    <submittedName>
        <fullName evidence="2">Uncharacterized protein</fullName>
    </submittedName>
</protein>
<feature type="region of interest" description="Disordered" evidence="1">
    <location>
        <begin position="222"/>
        <end position="319"/>
    </location>
</feature>
<dbReference type="AlphaFoldDB" id="A0A1H5GWA8"/>
<evidence type="ECO:0000256" key="1">
    <source>
        <dbReference type="SAM" id="MobiDB-lite"/>
    </source>
</evidence>
<feature type="compositionally biased region" description="Low complexity" evidence="1">
    <location>
        <begin position="94"/>
        <end position="109"/>
    </location>
</feature>
<reference evidence="2 3" key="1">
    <citation type="submission" date="2016-10" db="EMBL/GenBank/DDBJ databases">
        <authorList>
            <person name="de Groot N.N."/>
        </authorList>
    </citation>
    <scope>NUCLEOTIDE SEQUENCE [LARGE SCALE GENOMIC DNA]</scope>
    <source>
        <strain evidence="2 3">DSM 40306</strain>
    </source>
</reference>
<feature type="compositionally biased region" description="Basic and acidic residues" evidence="1">
    <location>
        <begin position="120"/>
        <end position="132"/>
    </location>
</feature>
<name>A0A1H5GWA8_9ACTN</name>
<gene>
    <name evidence="2" type="ORF">SAMN04490357_7256</name>
</gene>
<feature type="region of interest" description="Disordered" evidence="1">
    <location>
        <begin position="29"/>
        <end position="144"/>
    </location>
</feature>
<accession>A0A1H5GWA8</accession>
<evidence type="ECO:0000313" key="2">
    <source>
        <dbReference type="EMBL" id="SEE19992.1"/>
    </source>
</evidence>
<organism evidence="2 3">
    <name type="scientific">Streptomyces misionensis</name>
    <dbReference type="NCBI Taxonomy" id="67331"/>
    <lineage>
        <taxon>Bacteria</taxon>
        <taxon>Bacillati</taxon>
        <taxon>Actinomycetota</taxon>
        <taxon>Actinomycetes</taxon>
        <taxon>Kitasatosporales</taxon>
        <taxon>Streptomycetaceae</taxon>
        <taxon>Streptomyces</taxon>
    </lineage>
</organism>
<dbReference type="Proteomes" id="UP000182375">
    <property type="component" value="Unassembled WGS sequence"/>
</dbReference>
<feature type="compositionally biased region" description="Low complexity" evidence="1">
    <location>
        <begin position="55"/>
        <end position="66"/>
    </location>
</feature>
<dbReference type="EMBL" id="FNTD01000004">
    <property type="protein sequence ID" value="SEE19992.1"/>
    <property type="molecule type" value="Genomic_DNA"/>
</dbReference>